<dbReference type="InterPro" id="IPR036388">
    <property type="entry name" value="WH-like_DNA-bd_sf"/>
</dbReference>
<dbReference type="Pfam" id="PF03466">
    <property type="entry name" value="LysR_substrate"/>
    <property type="match status" value="1"/>
</dbReference>
<dbReference type="RefSeq" id="WP_311670003.1">
    <property type="nucleotide sequence ID" value="NZ_JAVREO010000021.1"/>
</dbReference>
<dbReference type="Pfam" id="PF00126">
    <property type="entry name" value="HTH_1"/>
    <property type="match status" value="1"/>
</dbReference>
<dbReference type="PROSITE" id="PS50931">
    <property type="entry name" value="HTH_LYSR"/>
    <property type="match status" value="1"/>
</dbReference>
<keyword evidence="3" id="KW-0238">DNA-binding</keyword>
<gene>
    <name evidence="6" type="ORF">RM844_26950</name>
</gene>
<keyword evidence="4" id="KW-0804">Transcription</keyword>
<dbReference type="SUPFAM" id="SSF46785">
    <property type="entry name" value="Winged helix' DNA-binding domain"/>
    <property type="match status" value="1"/>
</dbReference>
<evidence type="ECO:0000256" key="4">
    <source>
        <dbReference type="ARBA" id="ARBA00023163"/>
    </source>
</evidence>
<comment type="caution">
    <text evidence="6">The sequence shown here is derived from an EMBL/GenBank/DDBJ whole genome shotgun (WGS) entry which is preliminary data.</text>
</comment>
<evidence type="ECO:0000313" key="6">
    <source>
        <dbReference type="EMBL" id="MDT0269923.1"/>
    </source>
</evidence>
<evidence type="ECO:0000256" key="2">
    <source>
        <dbReference type="ARBA" id="ARBA00023015"/>
    </source>
</evidence>
<dbReference type="Proteomes" id="UP001183410">
    <property type="component" value="Unassembled WGS sequence"/>
</dbReference>
<dbReference type="PANTHER" id="PTHR30118">
    <property type="entry name" value="HTH-TYPE TRANSCRIPTIONAL REGULATOR LEUO-RELATED"/>
    <property type="match status" value="1"/>
</dbReference>
<dbReference type="EMBL" id="JAVREO010000021">
    <property type="protein sequence ID" value="MDT0269923.1"/>
    <property type="molecule type" value="Genomic_DNA"/>
</dbReference>
<accession>A0ABU2JYU3</accession>
<evidence type="ECO:0000256" key="3">
    <source>
        <dbReference type="ARBA" id="ARBA00023125"/>
    </source>
</evidence>
<comment type="similarity">
    <text evidence="1">Belongs to the LysR transcriptional regulatory family.</text>
</comment>
<name>A0ABU2JYU3_9ACTN</name>
<evidence type="ECO:0000313" key="7">
    <source>
        <dbReference type="Proteomes" id="UP001183410"/>
    </source>
</evidence>
<dbReference type="Gene3D" id="1.10.10.10">
    <property type="entry name" value="Winged helix-like DNA-binding domain superfamily/Winged helix DNA-binding domain"/>
    <property type="match status" value="1"/>
</dbReference>
<dbReference type="Gene3D" id="3.40.190.10">
    <property type="entry name" value="Periplasmic binding protein-like II"/>
    <property type="match status" value="2"/>
</dbReference>
<dbReference type="InterPro" id="IPR005119">
    <property type="entry name" value="LysR_subst-bd"/>
</dbReference>
<evidence type="ECO:0000256" key="1">
    <source>
        <dbReference type="ARBA" id="ARBA00009437"/>
    </source>
</evidence>
<dbReference type="InterPro" id="IPR050389">
    <property type="entry name" value="LysR-type_TF"/>
</dbReference>
<proteinExistence type="inferred from homology"/>
<feature type="domain" description="HTH lysR-type" evidence="5">
    <location>
        <begin position="13"/>
        <end position="70"/>
    </location>
</feature>
<reference evidence="7" key="1">
    <citation type="submission" date="2023-07" db="EMBL/GenBank/DDBJ databases">
        <title>30 novel species of actinomycetes from the DSMZ collection.</title>
        <authorList>
            <person name="Nouioui I."/>
        </authorList>
    </citation>
    <scope>NUCLEOTIDE SEQUENCE [LARGE SCALE GENOMIC DNA]</scope>
    <source>
        <strain evidence="7">DSM 44915</strain>
    </source>
</reference>
<sequence length="313" mass="33711">MTPDDPVGELRGYDLNLLVVFATLMRERNVTRTAEQLHMSQAAVSAALGRLRKLFDDPLFTRAPGGMAPTARAHRLHAPVRRGLDSLKIAIAGEPAFDPARSGTVFRLGMSDDVEALLLPALITQVTDASPDSSVFCLQANRMTVAGLLETGQVEVGVTAAAAWGPEIHSRTLFASRYACLHDPRALGRRGPLTRAEFVSLPHVMISADGTRGIVDDVLDSENLTRRRIASTAHFAMVPLLLASTPAIATMPRHAAEVFAARYGLEATEPPVALPQFTVSALWHRSNSDDPRVRWLVGQLAALAARLVPEPPG</sequence>
<evidence type="ECO:0000259" key="5">
    <source>
        <dbReference type="PROSITE" id="PS50931"/>
    </source>
</evidence>
<dbReference type="SUPFAM" id="SSF53850">
    <property type="entry name" value="Periplasmic binding protein-like II"/>
    <property type="match status" value="1"/>
</dbReference>
<dbReference type="PRINTS" id="PR00039">
    <property type="entry name" value="HTHLYSR"/>
</dbReference>
<protein>
    <submittedName>
        <fullName evidence="6">LysR family transcriptional regulator</fullName>
    </submittedName>
</protein>
<keyword evidence="2" id="KW-0805">Transcription regulation</keyword>
<keyword evidence="7" id="KW-1185">Reference proteome</keyword>
<organism evidence="6 7">
    <name type="scientific">Streptomyces chisholmiae</name>
    <dbReference type="NCBI Taxonomy" id="3075540"/>
    <lineage>
        <taxon>Bacteria</taxon>
        <taxon>Bacillati</taxon>
        <taxon>Actinomycetota</taxon>
        <taxon>Actinomycetes</taxon>
        <taxon>Kitasatosporales</taxon>
        <taxon>Streptomycetaceae</taxon>
        <taxon>Streptomyces</taxon>
    </lineage>
</organism>
<dbReference type="InterPro" id="IPR036390">
    <property type="entry name" value="WH_DNA-bd_sf"/>
</dbReference>
<dbReference type="InterPro" id="IPR000847">
    <property type="entry name" value="LysR_HTH_N"/>
</dbReference>
<dbReference type="PANTHER" id="PTHR30118:SF15">
    <property type="entry name" value="TRANSCRIPTIONAL REGULATORY PROTEIN"/>
    <property type="match status" value="1"/>
</dbReference>